<dbReference type="SUPFAM" id="SSF46689">
    <property type="entry name" value="Homeodomain-like"/>
    <property type="match status" value="1"/>
</dbReference>
<comment type="caution">
    <text evidence="2">The sequence shown here is derived from an EMBL/GenBank/DDBJ whole genome shotgun (WGS) entry which is preliminary data.</text>
</comment>
<protein>
    <submittedName>
        <fullName evidence="2">Transposase</fullName>
    </submittedName>
</protein>
<dbReference type="Pfam" id="PF01527">
    <property type="entry name" value="HTH_Tnp_1"/>
    <property type="match status" value="1"/>
</dbReference>
<keyword evidence="3" id="KW-1185">Reference proteome</keyword>
<dbReference type="EMBL" id="MRWD01000085">
    <property type="protein sequence ID" value="ORJ18844.1"/>
    <property type="molecule type" value="Genomic_DNA"/>
</dbReference>
<evidence type="ECO:0000313" key="3">
    <source>
        <dbReference type="Proteomes" id="UP000192722"/>
    </source>
</evidence>
<comment type="similarity">
    <text evidence="1">Belongs to the transposase 8 family.</text>
</comment>
<evidence type="ECO:0000256" key="1">
    <source>
        <dbReference type="ARBA" id="ARBA00009964"/>
    </source>
</evidence>
<accession>A0ABX3TUN0</accession>
<evidence type="ECO:0000313" key="2">
    <source>
        <dbReference type="EMBL" id="ORJ18844.1"/>
    </source>
</evidence>
<reference evidence="2 3" key="1">
    <citation type="journal article" date="2017" name="Int. J. Syst. Evol. Microbiol.">
        <title>Rouxiella badensis sp. nov. and Rouxiella silvae sp. nov. isolated from peat bog soil in Germany and emendation of the genus description.</title>
        <authorList>
            <person name="Le Fleche-Mateos A."/>
            <person name="Kugler J.H."/>
            <person name="Hansen S.H."/>
            <person name="Syldatk C."/>
            <person name="Hausmann R."/>
            <person name="Lomprez F."/>
            <person name="Vandenbogaert M."/>
            <person name="Manuguerra J.C."/>
            <person name="Grimont P.A."/>
        </authorList>
    </citation>
    <scope>NUCLEOTIDE SEQUENCE [LARGE SCALE GENOMIC DNA]</scope>
    <source>
        <strain evidence="2 3">213</strain>
    </source>
</reference>
<gene>
    <name evidence="2" type="ORF">BS639_23170</name>
</gene>
<organism evidence="2 3">
    <name type="scientific">Rouxiella silvae</name>
    <dbReference type="NCBI Taxonomy" id="1646373"/>
    <lineage>
        <taxon>Bacteria</taxon>
        <taxon>Pseudomonadati</taxon>
        <taxon>Pseudomonadota</taxon>
        <taxon>Gammaproteobacteria</taxon>
        <taxon>Enterobacterales</taxon>
        <taxon>Yersiniaceae</taxon>
        <taxon>Rouxiella</taxon>
    </lineage>
</organism>
<proteinExistence type="inferred from homology"/>
<dbReference type="InterPro" id="IPR009057">
    <property type="entry name" value="Homeodomain-like_sf"/>
</dbReference>
<sequence length="56" mass="6622">MKKRNFNAEFKREPAQRVLDQNDADADTASAMDVDLSTMTRWIKQLDRQKRQKPDL</sequence>
<name>A0ABX3TUN0_9GAMM</name>
<dbReference type="InterPro" id="IPR002514">
    <property type="entry name" value="Transposase_8"/>
</dbReference>
<dbReference type="Proteomes" id="UP000192722">
    <property type="component" value="Unassembled WGS sequence"/>
</dbReference>